<feature type="compositionally biased region" description="Basic and acidic residues" evidence="1">
    <location>
        <begin position="102"/>
        <end position="111"/>
    </location>
</feature>
<proteinExistence type="predicted"/>
<feature type="region of interest" description="Disordered" evidence="1">
    <location>
        <begin position="1"/>
        <end position="132"/>
    </location>
</feature>
<evidence type="ECO:0000313" key="3">
    <source>
        <dbReference type="Proteomes" id="UP000054248"/>
    </source>
</evidence>
<keyword evidence="3" id="KW-1185">Reference proteome</keyword>
<evidence type="ECO:0000256" key="1">
    <source>
        <dbReference type="SAM" id="MobiDB-lite"/>
    </source>
</evidence>
<evidence type="ECO:0000313" key="2">
    <source>
        <dbReference type="EMBL" id="KIO30368.1"/>
    </source>
</evidence>
<dbReference type="HOGENOM" id="CLU_1918608_0_0_1"/>
<sequence>MAFHSDKSSRRGGRLGSLDRDWEDSARPSEPHDWYSPEAQASSGTGGLADNPSREYTTTVRTGNYGASGRGGAGNHRFVPAPELGRGAHNRRKSVSDASDGYPREAARARPAEGTTFAKIKDKILHKSHDGA</sequence>
<accession>A0A0C3L984</accession>
<dbReference type="EMBL" id="KN822973">
    <property type="protein sequence ID" value="KIO30368.1"/>
    <property type="molecule type" value="Genomic_DNA"/>
</dbReference>
<dbReference type="OrthoDB" id="3230047at2759"/>
<name>A0A0C3L984_9AGAM</name>
<organism evidence="2 3">
    <name type="scientific">Tulasnella calospora MUT 4182</name>
    <dbReference type="NCBI Taxonomy" id="1051891"/>
    <lineage>
        <taxon>Eukaryota</taxon>
        <taxon>Fungi</taxon>
        <taxon>Dikarya</taxon>
        <taxon>Basidiomycota</taxon>
        <taxon>Agaricomycotina</taxon>
        <taxon>Agaricomycetes</taxon>
        <taxon>Cantharellales</taxon>
        <taxon>Tulasnellaceae</taxon>
        <taxon>Tulasnella</taxon>
    </lineage>
</organism>
<feature type="compositionally biased region" description="Basic and acidic residues" evidence="1">
    <location>
        <begin position="17"/>
        <end position="35"/>
    </location>
</feature>
<dbReference type="AlphaFoldDB" id="A0A0C3L984"/>
<reference evidence="2 3" key="1">
    <citation type="submission" date="2014-04" db="EMBL/GenBank/DDBJ databases">
        <authorList>
            <consortium name="DOE Joint Genome Institute"/>
            <person name="Kuo A."/>
            <person name="Girlanda M."/>
            <person name="Perotto S."/>
            <person name="Kohler A."/>
            <person name="Nagy L.G."/>
            <person name="Floudas D."/>
            <person name="Copeland A."/>
            <person name="Barry K.W."/>
            <person name="Cichocki N."/>
            <person name="Veneault-Fourrey C."/>
            <person name="LaButti K."/>
            <person name="Lindquist E.A."/>
            <person name="Lipzen A."/>
            <person name="Lundell T."/>
            <person name="Morin E."/>
            <person name="Murat C."/>
            <person name="Sun H."/>
            <person name="Tunlid A."/>
            <person name="Henrissat B."/>
            <person name="Grigoriev I.V."/>
            <person name="Hibbett D.S."/>
            <person name="Martin F."/>
            <person name="Nordberg H.P."/>
            <person name="Cantor M.N."/>
            <person name="Hua S.X."/>
        </authorList>
    </citation>
    <scope>NUCLEOTIDE SEQUENCE [LARGE SCALE GENOMIC DNA]</scope>
    <source>
        <strain evidence="2 3">MUT 4182</strain>
    </source>
</reference>
<dbReference type="Proteomes" id="UP000054248">
    <property type="component" value="Unassembled WGS sequence"/>
</dbReference>
<reference evidence="3" key="2">
    <citation type="submission" date="2015-01" db="EMBL/GenBank/DDBJ databases">
        <title>Evolutionary Origins and Diversification of the Mycorrhizal Mutualists.</title>
        <authorList>
            <consortium name="DOE Joint Genome Institute"/>
            <consortium name="Mycorrhizal Genomics Consortium"/>
            <person name="Kohler A."/>
            <person name="Kuo A."/>
            <person name="Nagy L.G."/>
            <person name="Floudas D."/>
            <person name="Copeland A."/>
            <person name="Barry K.W."/>
            <person name="Cichocki N."/>
            <person name="Veneault-Fourrey C."/>
            <person name="LaButti K."/>
            <person name="Lindquist E.A."/>
            <person name="Lipzen A."/>
            <person name="Lundell T."/>
            <person name="Morin E."/>
            <person name="Murat C."/>
            <person name="Riley R."/>
            <person name="Ohm R."/>
            <person name="Sun H."/>
            <person name="Tunlid A."/>
            <person name="Henrissat B."/>
            <person name="Grigoriev I.V."/>
            <person name="Hibbett D.S."/>
            <person name="Martin F."/>
        </authorList>
    </citation>
    <scope>NUCLEOTIDE SEQUENCE [LARGE SCALE GENOMIC DNA]</scope>
    <source>
        <strain evidence="3">MUT 4182</strain>
    </source>
</reference>
<feature type="compositionally biased region" description="Basic and acidic residues" evidence="1">
    <location>
        <begin position="119"/>
        <end position="132"/>
    </location>
</feature>
<gene>
    <name evidence="2" type="ORF">M407DRAFT_242252</name>
</gene>
<protein>
    <submittedName>
        <fullName evidence="2">Uncharacterized protein</fullName>
    </submittedName>
</protein>